<feature type="signal peptide" evidence="1">
    <location>
        <begin position="1"/>
        <end position="28"/>
    </location>
</feature>
<evidence type="ECO:0000313" key="2">
    <source>
        <dbReference type="EMBL" id="KAF2204727.1"/>
    </source>
</evidence>
<feature type="chain" id="PRO_5040439077" evidence="1">
    <location>
        <begin position="29"/>
        <end position="117"/>
    </location>
</feature>
<dbReference type="EMBL" id="ML993870">
    <property type="protein sequence ID" value="KAF2204727.1"/>
    <property type="molecule type" value="Genomic_DNA"/>
</dbReference>
<evidence type="ECO:0000313" key="3">
    <source>
        <dbReference type="Proteomes" id="UP000799536"/>
    </source>
</evidence>
<protein>
    <submittedName>
        <fullName evidence="2">Uncharacterized protein</fullName>
    </submittedName>
</protein>
<dbReference type="AlphaFoldDB" id="A0A9P4MW38"/>
<keyword evidence="1" id="KW-0732">Signal</keyword>
<reference evidence="2" key="1">
    <citation type="journal article" date="2020" name="Stud. Mycol.">
        <title>101 Dothideomycetes genomes: a test case for predicting lifestyles and emergence of pathogens.</title>
        <authorList>
            <person name="Haridas S."/>
            <person name="Albert R."/>
            <person name="Binder M."/>
            <person name="Bloem J."/>
            <person name="Labutti K."/>
            <person name="Salamov A."/>
            <person name="Andreopoulos B."/>
            <person name="Baker S."/>
            <person name="Barry K."/>
            <person name="Bills G."/>
            <person name="Bluhm B."/>
            <person name="Cannon C."/>
            <person name="Castanera R."/>
            <person name="Culley D."/>
            <person name="Daum C."/>
            <person name="Ezra D."/>
            <person name="Gonzalez J."/>
            <person name="Henrissat B."/>
            <person name="Kuo A."/>
            <person name="Liang C."/>
            <person name="Lipzen A."/>
            <person name="Lutzoni F."/>
            <person name="Magnuson J."/>
            <person name="Mondo S."/>
            <person name="Nolan M."/>
            <person name="Ohm R."/>
            <person name="Pangilinan J."/>
            <person name="Park H.-J."/>
            <person name="Ramirez L."/>
            <person name="Alfaro M."/>
            <person name="Sun H."/>
            <person name="Tritt A."/>
            <person name="Yoshinaga Y."/>
            <person name="Zwiers L.-H."/>
            <person name="Turgeon B."/>
            <person name="Goodwin S."/>
            <person name="Spatafora J."/>
            <person name="Crous P."/>
            <person name="Grigoriev I."/>
        </authorList>
    </citation>
    <scope>NUCLEOTIDE SEQUENCE</scope>
    <source>
        <strain evidence="2">ATCC 74209</strain>
    </source>
</reference>
<proteinExistence type="predicted"/>
<evidence type="ECO:0000256" key="1">
    <source>
        <dbReference type="SAM" id="SignalP"/>
    </source>
</evidence>
<organism evidence="2 3">
    <name type="scientific">Delitschia confertaspora ATCC 74209</name>
    <dbReference type="NCBI Taxonomy" id="1513339"/>
    <lineage>
        <taxon>Eukaryota</taxon>
        <taxon>Fungi</taxon>
        <taxon>Dikarya</taxon>
        <taxon>Ascomycota</taxon>
        <taxon>Pezizomycotina</taxon>
        <taxon>Dothideomycetes</taxon>
        <taxon>Pleosporomycetidae</taxon>
        <taxon>Pleosporales</taxon>
        <taxon>Delitschiaceae</taxon>
        <taxon>Delitschia</taxon>
    </lineage>
</organism>
<accession>A0A9P4MW38</accession>
<comment type="caution">
    <text evidence="2">The sequence shown here is derived from an EMBL/GenBank/DDBJ whole genome shotgun (WGS) entry which is preliminary data.</text>
</comment>
<gene>
    <name evidence="2" type="ORF">GQ43DRAFT_129103</name>
</gene>
<sequence>MPMPLPYQKLFITLTSLLSLPLFPTTLPYHSSLPLFPTTLPYHSSLPLFPTTFPLIPPLPPAYNRLDSPFMSPFHVLSLIVLFRKHCAYRLAIICIGPPNRLVHLVPIGVLCWSRGK</sequence>
<keyword evidence="3" id="KW-1185">Reference proteome</keyword>
<dbReference type="Proteomes" id="UP000799536">
    <property type="component" value="Unassembled WGS sequence"/>
</dbReference>
<name>A0A9P4MW38_9PLEO</name>